<dbReference type="PRINTS" id="PR00081">
    <property type="entry name" value="GDHRDH"/>
</dbReference>
<evidence type="ECO:0000256" key="1">
    <source>
        <dbReference type="ARBA" id="ARBA00006484"/>
    </source>
</evidence>
<dbReference type="PANTHER" id="PTHR48107">
    <property type="entry name" value="NADPH-DEPENDENT ALDEHYDE REDUCTASE-LIKE PROTEIN, CHLOROPLASTIC-RELATED"/>
    <property type="match status" value="1"/>
</dbReference>
<dbReference type="Gene3D" id="3.40.50.720">
    <property type="entry name" value="NAD(P)-binding Rossmann-like Domain"/>
    <property type="match status" value="1"/>
</dbReference>
<dbReference type="PRINTS" id="PR00080">
    <property type="entry name" value="SDRFAMILY"/>
</dbReference>
<name>A0AAW6S719_ENTCL</name>
<dbReference type="EMBL" id="JAODZM010000015">
    <property type="protein sequence ID" value="MDH0196274.1"/>
    <property type="molecule type" value="Genomic_DNA"/>
</dbReference>
<comment type="caution">
    <text evidence="3">The sequence shown here is derived from an EMBL/GenBank/DDBJ whole genome shotgun (WGS) entry which is preliminary data.</text>
</comment>
<keyword evidence="2" id="KW-0560">Oxidoreductase</keyword>
<proteinExistence type="inferred from homology"/>
<dbReference type="FunFam" id="3.40.50.720:FF:000084">
    <property type="entry name" value="Short-chain dehydrogenase reductase"/>
    <property type="match status" value="1"/>
</dbReference>
<gene>
    <name evidence="3" type="ORF">N7383_11585</name>
</gene>
<evidence type="ECO:0000313" key="4">
    <source>
        <dbReference type="Proteomes" id="UP001158360"/>
    </source>
</evidence>
<dbReference type="NCBIfam" id="NF007273">
    <property type="entry name" value="PRK09730.1"/>
    <property type="match status" value="1"/>
</dbReference>
<dbReference type="Proteomes" id="UP001158360">
    <property type="component" value="Unassembled WGS sequence"/>
</dbReference>
<dbReference type="AlphaFoldDB" id="A0AAW6S719"/>
<dbReference type="Pfam" id="PF13561">
    <property type="entry name" value="adh_short_C2"/>
    <property type="match status" value="1"/>
</dbReference>
<dbReference type="PROSITE" id="PS00061">
    <property type="entry name" value="ADH_SHORT"/>
    <property type="match status" value="1"/>
</dbReference>
<evidence type="ECO:0000313" key="3">
    <source>
        <dbReference type="EMBL" id="MDH0196274.1"/>
    </source>
</evidence>
<evidence type="ECO:0000256" key="2">
    <source>
        <dbReference type="ARBA" id="ARBA00023002"/>
    </source>
</evidence>
<organism evidence="3 4">
    <name type="scientific">Enterobacter cloacae</name>
    <dbReference type="NCBI Taxonomy" id="550"/>
    <lineage>
        <taxon>Bacteria</taxon>
        <taxon>Pseudomonadati</taxon>
        <taxon>Pseudomonadota</taxon>
        <taxon>Gammaproteobacteria</taxon>
        <taxon>Enterobacterales</taxon>
        <taxon>Enterobacteriaceae</taxon>
        <taxon>Enterobacter</taxon>
        <taxon>Enterobacter cloacae complex</taxon>
    </lineage>
</organism>
<protein>
    <submittedName>
        <fullName evidence="3">SDR family oxidoreductase</fullName>
    </submittedName>
</protein>
<dbReference type="InterPro" id="IPR036291">
    <property type="entry name" value="NAD(P)-bd_dom_sf"/>
</dbReference>
<dbReference type="PANTHER" id="PTHR48107:SF7">
    <property type="entry name" value="RE15974P"/>
    <property type="match status" value="1"/>
</dbReference>
<dbReference type="NCBIfam" id="NF004777">
    <property type="entry name" value="PRK06123.1"/>
    <property type="match status" value="1"/>
</dbReference>
<reference evidence="3" key="1">
    <citation type="submission" date="2022-09" db="EMBL/GenBank/DDBJ databases">
        <title>Intensive care unit water sources are persistently colonized with multi-drug resistant bacteria and are the site of extensive horizontal gene transfer of antibiotic resistance genes.</title>
        <authorList>
            <person name="Diorio-Toth L."/>
        </authorList>
    </citation>
    <scope>NUCLEOTIDE SEQUENCE</scope>
    <source>
        <strain evidence="3">GD04139</strain>
    </source>
</reference>
<dbReference type="RefSeq" id="WP_058679195.1">
    <property type="nucleotide sequence ID" value="NZ_CP020089.1"/>
</dbReference>
<comment type="similarity">
    <text evidence="1">Belongs to the short-chain dehydrogenases/reductases (SDR) family.</text>
</comment>
<dbReference type="SUPFAM" id="SSF51735">
    <property type="entry name" value="NAD(P)-binding Rossmann-fold domains"/>
    <property type="match status" value="1"/>
</dbReference>
<sequence length="247" mass="25863">MGIALVTGASRGIGKATALQLANEGYTVAVNYYHNIKAATDVINQIVGAGGKAFALRADISDEAQVLAMFDSLDREAEPLTALVNNAGILFEQSTIENLSAERINRVLATNVTGYFLCCREAVKRMSHKHGGKGGAIVNVSSAASRLGAPGEYVDYAASKGAVDSLTTGLALEVAAQGIRVNCVRPGLIYTDIHADGGEPGRVDRVKSLLPMKRGGQPEEVAQAIVWLLSEKASYVTGSFIELAGGK</sequence>
<dbReference type="GO" id="GO:0016614">
    <property type="term" value="F:oxidoreductase activity, acting on CH-OH group of donors"/>
    <property type="evidence" value="ECO:0007669"/>
    <property type="project" value="UniProtKB-ARBA"/>
</dbReference>
<dbReference type="InterPro" id="IPR020904">
    <property type="entry name" value="Sc_DH/Rdtase_CS"/>
</dbReference>
<dbReference type="CDD" id="cd05233">
    <property type="entry name" value="SDR_c"/>
    <property type="match status" value="1"/>
</dbReference>
<accession>A0AAW6S719</accession>
<dbReference type="InterPro" id="IPR002347">
    <property type="entry name" value="SDR_fam"/>
</dbReference>